<dbReference type="AlphaFoldDB" id="A0A816HQ62"/>
<gene>
    <name evidence="1" type="ORF">XAT740_LOCUS64073</name>
</gene>
<dbReference type="EMBL" id="CAJNOR010021240">
    <property type="protein sequence ID" value="CAF1691172.1"/>
    <property type="molecule type" value="Genomic_DNA"/>
</dbReference>
<dbReference type="InterPro" id="IPR011042">
    <property type="entry name" value="6-blade_b-propeller_TolB-like"/>
</dbReference>
<keyword evidence="2" id="KW-1185">Reference proteome</keyword>
<dbReference type="Proteomes" id="UP000663828">
    <property type="component" value="Unassembled WGS sequence"/>
</dbReference>
<accession>A0A816HQ62</accession>
<name>A0A816HQ62_ADIRI</name>
<sequence length="56" mass="6046">CTLVIGTVGVSGITSTLLQNPFDVTCDSMKNIYVDDTGNNRIQFFYANQANGTTIL</sequence>
<evidence type="ECO:0000313" key="1">
    <source>
        <dbReference type="EMBL" id="CAF1691172.1"/>
    </source>
</evidence>
<proteinExistence type="predicted"/>
<feature type="non-terminal residue" evidence="1">
    <location>
        <position position="56"/>
    </location>
</feature>
<protein>
    <submittedName>
        <fullName evidence="1">Uncharacterized protein</fullName>
    </submittedName>
</protein>
<organism evidence="1 2">
    <name type="scientific">Adineta ricciae</name>
    <name type="common">Rotifer</name>
    <dbReference type="NCBI Taxonomy" id="249248"/>
    <lineage>
        <taxon>Eukaryota</taxon>
        <taxon>Metazoa</taxon>
        <taxon>Spiralia</taxon>
        <taxon>Gnathifera</taxon>
        <taxon>Rotifera</taxon>
        <taxon>Eurotatoria</taxon>
        <taxon>Bdelloidea</taxon>
        <taxon>Adinetida</taxon>
        <taxon>Adinetidae</taxon>
        <taxon>Adineta</taxon>
    </lineage>
</organism>
<feature type="non-terminal residue" evidence="1">
    <location>
        <position position="1"/>
    </location>
</feature>
<reference evidence="1" key="1">
    <citation type="submission" date="2021-02" db="EMBL/GenBank/DDBJ databases">
        <authorList>
            <person name="Nowell W R."/>
        </authorList>
    </citation>
    <scope>NUCLEOTIDE SEQUENCE</scope>
</reference>
<comment type="caution">
    <text evidence="1">The sequence shown here is derived from an EMBL/GenBank/DDBJ whole genome shotgun (WGS) entry which is preliminary data.</text>
</comment>
<dbReference type="Gene3D" id="2.120.10.30">
    <property type="entry name" value="TolB, C-terminal domain"/>
    <property type="match status" value="1"/>
</dbReference>
<evidence type="ECO:0000313" key="2">
    <source>
        <dbReference type="Proteomes" id="UP000663828"/>
    </source>
</evidence>